<gene>
    <name evidence="4" type="ORF">F0L68_15335</name>
</gene>
<dbReference type="Gene3D" id="3.40.630.30">
    <property type="match status" value="1"/>
</dbReference>
<dbReference type="InterPro" id="IPR016890">
    <property type="entry name" value="UCP028520"/>
</dbReference>
<evidence type="ECO:0000259" key="3">
    <source>
        <dbReference type="PROSITE" id="PS51186"/>
    </source>
</evidence>
<dbReference type="EMBL" id="VUOB01000025">
    <property type="protein sequence ID" value="KAA2261784.1"/>
    <property type="molecule type" value="Genomic_DNA"/>
</dbReference>
<evidence type="ECO:0000313" key="4">
    <source>
        <dbReference type="EMBL" id="KAA2261784.1"/>
    </source>
</evidence>
<dbReference type="AlphaFoldDB" id="A0A5B2XF81"/>
<reference evidence="4 5" key="1">
    <citation type="submission" date="2019-09" db="EMBL/GenBank/DDBJ databases">
        <title>Goodfellowia gen. nov., a new genus of the Pseudonocardineae related to Actinoalloteichus, containing Goodfellowia coeruleoviolacea gen. nov., comb. nov. gen. nov., comb. nov.</title>
        <authorList>
            <person name="Labeda D."/>
        </authorList>
    </citation>
    <scope>NUCLEOTIDE SEQUENCE [LARGE SCALE GENOMIC DNA]</scope>
    <source>
        <strain evidence="4 5">AN110305</strain>
    </source>
</reference>
<organism evidence="4 5">
    <name type="scientific">Solihabitans fulvus</name>
    <dbReference type="NCBI Taxonomy" id="1892852"/>
    <lineage>
        <taxon>Bacteria</taxon>
        <taxon>Bacillati</taxon>
        <taxon>Actinomycetota</taxon>
        <taxon>Actinomycetes</taxon>
        <taxon>Pseudonocardiales</taxon>
        <taxon>Pseudonocardiaceae</taxon>
        <taxon>Solihabitans</taxon>
    </lineage>
</organism>
<dbReference type="PANTHER" id="PTHR43877">
    <property type="entry name" value="AMINOALKYLPHOSPHONATE N-ACETYLTRANSFERASE-RELATED-RELATED"/>
    <property type="match status" value="1"/>
</dbReference>
<evidence type="ECO:0000256" key="2">
    <source>
        <dbReference type="ARBA" id="ARBA00023315"/>
    </source>
</evidence>
<feature type="domain" description="N-acetyltransferase" evidence="3">
    <location>
        <begin position="3"/>
        <end position="163"/>
    </location>
</feature>
<keyword evidence="2" id="KW-0012">Acyltransferase</keyword>
<protein>
    <submittedName>
        <fullName evidence="4">GNAT family N-acetyltransferase</fullName>
    </submittedName>
</protein>
<dbReference type="PROSITE" id="PS51186">
    <property type="entry name" value="GNAT"/>
    <property type="match status" value="1"/>
</dbReference>
<sequence>MTTSTRAIDDRDLDGVLVLNNGAVPSVNELTRDQLAELVAGAAVALVAVDGDEVAGFVLALSPGLPYESQNYRWFSGRYQDFLYVDRVVVAESRRGAGVGGVLYDAVTERARALGAGRVTCEVNVRPPNPGSMCFHERRGFRSVGEQHTENDTKRVALLALPL</sequence>
<dbReference type="InterPro" id="IPR000182">
    <property type="entry name" value="GNAT_dom"/>
</dbReference>
<dbReference type="PIRSF" id="PIRSF028520">
    <property type="entry name" value="UCP028520"/>
    <property type="match status" value="1"/>
</dbReference>
<dbReference type="Proteomes" id="UP000323454">
    <property type="component" value="Unassembled WGS sequence"/>
</dbReference>
<dbReference type="SUPFAM" id="SSF55729">
    <property type="entry name" value="Acyl-CoA N-acyltransferases (Nat)"/>
    <property type="match status" value="1"/>
</dbReference>
<dbReference type="PANTHER" id="PTHR43877:SF2">
    <property type="entry name" value="AMINOALKYLPHOSPHONATE N-ACETYLTRANSFERASE-RELATED"/>
    <property type="match status" value="1"/>
</dbReference>
<evidence type="ECO:0000256" key="1">
    <source>
        <dbReference type="ARBA" id="ARBA00022679"/>
    </source>
</evidence>
<dbReference type="GO" id="GO:0016747">
    <property type="term" value="F:acyltransferase activity, transferring groups other than amino-acyl groups"/>
    <property type="evidence" value="ECO:0007669"/>
    <property type="project" value="InterPro"/>
</dbReference>
<proteinExistence type="predicted"/>
<comment type="caution">
    <text evidence="4">The sequence shown here is derived from an EMBL/GenBank/DDBJ whole genome shotgun (WGS) entry which is preliminary data.</text>
</comment>
<evidence type="ECO:0000313" key="5">
    <source>
        <dbReference type="Proteomes" id="UP000323454"/>
    </source>
</evidence>
<dbReference type="OrthoDB" id="6182349at2"/>
<dbReference type="InterPro" id="IPR016181">
    <property type="entry name" value="Acyl_CoA_acyltransferase"/>
</dbReference>
<accession>A0A5B2XF81</accession>
<dbReference type="CDD" id="cd04301">
    <property type="entry name" value="NAT_SF"/>
    <property type="match status" value="1"/>
</dbReference>
<dbReference type="InterPro" id="IPR050832">
    <property type="entry name" value="Bact_Acetyltransf"/>
</dbReference>
<keyword evidence="1 4" id="KW-0808">Transferase</keyword>
<dbReference type="RefSeq" id="WP_149850242.1">
    <property type="nucleotide sequence ID" value="NZ_VUOB01000025.1"/>
</dbReference>
<keyword evidence="5" id="KW-1185">Reference proteome</keyword>
<name>A0A5B2XF81_9PSEU</name>
<dbReference type="Pfam" id="PF00583">
    <property type="entry name" value="Acetyltransf_1"/>
    <property type="match status" value="1"/>
</dbReference>
<reference evidence="4 5" key="2">
    <citation type="submission" date="2019-09" db="EMBL/GenBank/DDBJ databases">
        <authorList>
            <person name="Jin C."/>
        </authorList>
    </citation>
    <scope>NUCLEOTIDE SEQUENCE [LARGE SCALE GENOMIC DNA]</scope>
    <source>
        <strain evidence="4 5">AN110305</strain>
    </source>
</reference>